<evidence type="ECO:0000313" key="4">
    <source>
        <dbReference type="Proteomes" id="UP001164746"/>
    </source>
</evidence>
<evidence type="ECO:0000256" key="1">
    <source>
        <dbReference type="SAM" id="MobiDB-lite"/>
    </source>
</evidence>
<keyword evidence="4" id="KW-1185">Reference proteome</keyword>
<feature type="compositionally biased region" description="Basic and acidic residues" evidence="1">
    <location>
        <begin position="223"/>
        <end position="241"/>
    </location>
</feature>
<name>A0ABY7FZL9_MYAAR</name>
<feature type="compositionally biased region" description="Low complexity" evidence="1">
    <location>
        <begin position="172"/>
        <end position="186"/>
    </location>
</feature>
<feature type="compositionally biased region" description="Basic and acidic residues" evidence="1">
    <location>
        <begin position="18"/>
        <end position="33"/>
    </location>
</feature>
<sequence>MMAAGGSGVDIMQMLSKAQKEYDTSSKKIEPKPMIDNPNASATKTSTGLIRPQPLKIPDRDTSQSDEGLGSVTPGTSAISLEVLFRTVSLQQGTGTQKQPSTSQPSAQMDSYFSGAQGKSLQRSISMTSQSTASTEATEQQPSAPQGNLPQLLKHIMSSGSMVEEIERLQRSGVSSQGSTSCSTSDPSKDVPCIPDVSQPPPNHPAYRGASPQAPGRPLGKKPPIDDRGGARKKEQTEKHKGPTNPQMEIAGPGSGPNVLVSLFKTTPPVSSQADRSTLHLASTSSAKISPETVGARVSPISPARGKSDYGSRGEGDYGSRDRLESTLARSPLLTPADLLQTSAPVVPATTTVSSSYPQDKSILSALSAAATSLGTELLSPMAFLTSSRKTPPVTSSKGEKWAVPVDGMDRGQETDTLPVAALTREQLQQALNDSSFIATIHEAYLKSLRELSKKTFGMNCAIEMNKINLFDLIDVVEKCFFKNIDKLFLPCP</sequence>
<feature type="compositionally biased region" description="Basic and acidic residues" evidence="1">
    <location>
        <begin position="306"/>
        <end position="321"/>
    </location>
</feature>
<feature type="compositionally biased region" description="Low complexity" evidence="1">
    <location>
        <begin position="128"/>
        <end position="141"/>
    </location>
</feature>
<feature type="region of interest" description="Disordered" evidence="1">
    <location>
        <begin position="389"/>
        <end position="410"/>
    </location>
</feature>
<accession>A0ABY7FZL9</accession>
<feature type="region of interest" description="Disordered" evidence="1">
    <location>
        <begin position="18"/>
        <end position="76"/>
    </location>
</feature>
<dbReference type="Gene3D" id="6.10.140.2030">
    <property type="match status" value="1"/>
</dbReference>
<evidence type="ECO:0000313" key="3">
    <source>
        <dbReference type="EMBL" id="WAR26604.1"/>
    </source>
</evidence>
<evidence type="ECO:0000259" key="2">
    <source>
        <dbReference type="Pfam" id="PF16741"/>
    </source>
</evidence>
<dbReference type="EMBL" id="CP111025">
    <property type="protein sequence ID" value="WAR26604.1"/>
    <property type="molecule type" value="Genomic_DNA"/>
</dbReference>
<feature type="compositionally biased region" description="Polar residues" evidence="1">
    <location>
        <begin position="264"/>
        <end position="288"/>
    </location>
</feature>
<feature type="domain" description="mRNA-decapping enzyme C-terminal" evidence="2">
    <location>
        <begin position="421"/>
        <end position="451"/>
    </location>
</feature>
<dbReference type="Proteomes" id="UP001164746">
    <property type="component" value="Chromosome 14"/>
</dbReference>
<organism evidence="3 4">
    <name type="scientific">Mya arenaria</name>
    <name type="common">Soft-shell clam</name>
    <dbReference type="NCBI Taxonomy" id="6604"/>
    <lineage>
        <taxon>Eukaryota</taxon>
        <taxon>Metazoa</taxon>
        <taxon>Spiralia</taxon>
        <taxon>Lophotrochozoa</taxon>
        <taxon>Mollusca</taxon>
        <taxon>Bivalvia</taxon>
        <taxon>Autobranchia</taxon>
        <taxon>Heteroconchia</taxon>
        <taxon>Euheterodonta</taxon>
        <taxon>Imparidentia</taxon>
        <taxon>Neoheterodontei</taxon>
        <taxon>Myida</taxon>
        <taxon>Myoidea</taxon>
        <taxon>Myidae</taxon>
        <taxon>Mya</taxon>
    </lineage>
</organism>
<reference evidence="3" key="1">
    <citation type="submission" date="2022-11" db="EMBL/GenBank/DDBJ databases">
        <title>Centuries of genome instability and evolution in soft-shell clam transmissible cancer (bioRxiv).</title>
        <authorList>
            <person name="Hart S.F.M."/>
            <person name="Yonemitsu M.A."/>
            <person name="Giersch R.M."/>
            <person name="Beal B.F."/>
            <person name="Arriagada G."/>
            <person name="Davis B.W."/>
            <person name="Ostrander E.A."/>
            <person name="Goff S.P."/>
            <person name="Metzger M.J."/>
        </authorList>
    </citation>
    <scope>NUCLEOTIDE SEQUENCE</scope>
    <source>
        <strain evidence="3">MELC-2E11</strain>
        <tissue evidence="3">Siphon/mantle</tissue>
    </source>
</reference>
<feature type="compositionally biased region" description="Polar residues" evidence="1">
    <location>
        <begin position="91"/>
        <end position="111"/>
    </location>
</feature>
<dbReference type="Pfam" id="PF16741">
    <property type="entry name" value="mRNA_decap_C"/>
    <property type="match status" value="1"/>
</dbReference>
<feature type="compositionally biased region" description="Polar residues" evidence="1">
    <location>
        <begin position="38"/>
        <end position="48"/>
    </location>
</feature>
<feature type="region of interest" description="Disordered" evidence="1">
    <location>
        <begin position="91"/>
        <end position="321"/>
    </location>
</feature>
<dbReference type="InterPro" id="IPR031953">
    <property type="entry name" value="mRNA_decap_C"/>
</dbReference>
<protein>
    <recommendedName>
        <fullName evidence="2">mRNA-decapping enzyme C-terminal domain-containing protein</fullName>
    </recommendedName>
</protein>
<proteinExistence type="predicted"/>
<feature type="compositionally biased region" description="Polar residues" evidence="1">
    <location>
        <begin position="117"/>
        <end position="127"/>
    </location>
</feature>
<gene>
    <name evidence="3" type="ORF">MAR_012308</name>
</gene>